<evidence type="ECO:0000256" key="1">
    <source>
        <dbReference type="SAM" id="MobiDB-lite"/>
    </source>
</evidence>
<evidence type="ECO:0000313" key="3">
    <source>
        <dbReference type="RefSeq" id="XP_004489330.1"/>
    </source>
</evidence>
<evidence type="ECO:0000313" key="2">
    <source>
        <dbReference type="Proteomes" id="UP000087171"/>
    </source>
</evidence>
<protein>
    <submittedName>
        <fullName evidence="3">Uncharacterized protein LOC101494110</fullName>
    </submittedName>
</protein>
<dbReference type="PANTHER" id="PTHR35756">
    <property type="entry name" value="OS05G0337400 PROTEIN"/>
    <property type="match status" value="1"/>
</dbReference>
<dbReference type="OrthoDB" id="1935207at2759"/>
<gene>
    <name evidence="3" type="primary">LOC101494110</name>
</gene>
<feature type="compositionally biased region" description="Low complexity" evidence="1">
    <location>
        <begin position="74"/>
        <end position="85"/>
    </location>
</feature>
<proteinExistence type="predicted"/>
<dbReference type="RefSeq" id="XP_004489330.1">
    <property type="nucleotide sequence ID" value="XM_004489273.3"/>
</dbReference>
<dbReference type="eggNOG" id="ENOG502S239">
    <property type="taxonomic scope" value="Eukaryota"/>
</dbReference>
<dbReference type="PaxDb" id="3827-XP_004489330.1"/>
<dbReference type="STRING" id="3827.A0A1S2XH74"/>
<feature type="region of interest" description="Disordered" evidence="1">
    <location>
        <begin position="63"/>
        <end position="86"/>
    </location>
</feature>
<sequence>MATLLSSSSLQSIRLSSFTLSTSHSLPFCTFHRHSRISPFKALSINKNRTLLVAKAVEDETQQQEQLVTESEEQQQPTSTSEQQPVVVPISPSDTLTMLFQAEGTLNEAAVPPLTKALEETEGVTNLKVHLYEGLATLELEKQTTIQATGVASSLVETIQGLGFKLQTLNLSFDDVEVAAT</sequence>
<dbReference type="GO" id="GO:0009507">
    <property type="term" value="C:chloroplast"/>
    <property type="evidence" value="ECO:0007669"/>
    <property type="project" value="TreeGrafter"/>
</dbReference>
<reference evidence="3" key="2">
    <citation type="submission" date="2025-08" db="UniProtKB">
        <authorList>
            <consortium name="RefSeq"/>
        </authorList>
    </citation>
    <scope>IDENTIFICATION</scope>
    <source>
        <tissue evidence="3">Etiolated seedlings</tissue>
    </source>
</reference>
<dbReference type="GeneID" id="101494110"/>
<dbReference type="Proteomes" id="UP000087171">
    <property type="component" value="Chromosome Ca2"/>
</dbReference>
<name>A0A1S2XH74_CICAR</name>
<dbReference type="KEGG" id="cam:101494110"/>
<dbReference type="PANTHER" id="PTHR35756:SF1">
    <property type="entry name" value="OS05G0337400 PROTEIN"/>
    <property type="match status" value="1"/>
</dbReference>
<accession>A0A1S2XH74</accession>
<keyword evidence="2" id="KW-1185">Reference proteome</keyword>
<reference evidence="2" key="1">
    <citation type="journal article" date="2013" name="Nat. Biotechnol.">
        <title>Draft genome sequence of chickpea (Cicer arietinum) provides a resource for trait improvement.</title>
        <authorList>
            <person name="Varshney R.K."/>
            <person name="Song C."/>
            <person name="Saxena R.K."/>
            <person name="Azam S."/>
            <person name="Yu S."/>
            <person name="Sharpe A.G."/>
            <person name="Cannon S."/>
            <person name="Baek J."/>
            <person name="Rosen B.D."/>
            <person name="Tar'an B."/>
            <person name="Millan T."/>
            <person name="Zhang X."/>
            <person name="Ramsay L.D."/>
            <person name="Iwata A."/>
            <person name="Wang Y."/>
            <person name="Nelson W."/>
            <person name="Farmer A.D."/>
            <person name="Gaur P.M."/>
            <person name="Soderlund C."/>
            <person name="Penmetsa R.V."/>
            <person name="Xu C."/>
            <person name="Bharti A.K."/>
            <person name="He W."/>
            <person name="Winter P."/>
            <person name="Zhao S."/>
            <person name="Hane J.K."/>
            <person name="Carrasquilla-Garcia N."/>
            <person name="Condie J.A."/>
            <person name="Upadhyaya H.D."/>
            <person name="Luo M.C."/>
            <person name="Thudi M."/>
            <person name="Gowda C.L."/>
            <person name="Singh N.P."/>
            <person name="Lichtenzveig J."/>
            <person name="Gali K.K."/>
            <person name="Rubio J."/>
            <person name="Nadarajan N."/>
            <person name="Dolezel J."/>
            <person name="Bansal K.C."/>
            <person name="Xu X."/>
            <person name="Edwards D."/>
            <person name="Zhang G."/>
            <person name="Kahl G."/>
            <person name="Gil J."/>
            <person name="Singh K.B."/>
            <person name="Datta S.K."/>
            <person name="Jackson S.A."/>
            <person name="Wang J."/>
            <person name="Cook D.R."/>
        </authorList>
    </citation>
    <scope>NUCLEOTIDE SEQUENCE [LARGE SCALE GENOMIC DNA]</scope>
    <source>
        <strain evidence="2">cv. CDC Frontier</strain>
    </source>
</reference>
<dbReference type="AlphaFoldDB" id="A0A1S2XH74"/>
<organism evidence="2 3">
    <name type="scientific">Cicer arietinum</name>
    <name type="common">Chickpea</name>
    <name type="synonym">Garbanzo</name>
    <dbReference type="NCBI Taxonomy" id="3827"/>
    <lineage>
        <taxon>Eukaryota</taxon>
        <taxon>Viridiplantae</taxon>
        <taxon>Streptophyta</taxon>
        <taxon>Embryophyta</taxon>
        <taxon>Tracheophyta</taxon>
        <taxon>Spermatophyta</taxon>
        <taxon>Magnoliopsida</taxon>
        <taxon>eudicotyledons</taxon>
        <taxon>Gunneridae</taxon>
        <taxon>Pentapetalae</taxon>
        <taxon>rosids</taxon>
        <taxon>fabids</taxon>
        <taxon>Fabales</taxon>
        <taxon>Fabaceae</taxon>
        <taxon>Papilionoideae</taxon>
        <taxon>50 kb inversion clade</taxon>
        <taxon>NPAAA clade</taxon>
        <taxon>Hologalegina</taxon>
        <taxon>IRL clade</taxon>
        <taxon>Cicereae</taxon>
        <taxon>Cicer</taxon>
    </lineage>
</organism>